<feature type="compositionally biased region" description="Pro residues" evidence="1">
    <location>
        <begin position="908"/>
        <end position="919"/>
    </location>
</feature>
<keyword evidence="2" id="KW-0732">Signal</keyword>
<name>A0A8K0K0Y7_LADFU</name>
<feature type="region of interest" description="Disordered" evidence="1">
    <location>
        <begin position="1437"/>
        <end position="1506"/>
    </location>
</feature>
<evidence type="ECO:0000256" key="1">
    <source>
        <dbReference type="SAM" id="MobiDB-lite"/>
    </source>
</evidence>
<feature type="compositionally biased region" description="Basic and acidic residues" evidence="1">
    <location>
        <begin position="534"/>
        <end position="545"/>
    </location>
</feature>
<protein>
    <recommendedName>
        <fullName evidence="5">Enamelin</fullName>
    </recommendedName>
</protein>
<dbReference type="OrthoDB" id="7482953at2759"/>
<feature type="compositionally biased region" description="Pro residues" evidence="1">
    <location>
        <begin position="672"/>
        <end position="685"/>
    </location>
</feature>
<feature type="compositionally biased region" description="Polar residues" evidence="1">
    <location>
        <begin position="503"/>
        <end position="517"/>
    </location>
</feature>
<feature type="compositionally biased region" description="Basic and acidic residues" evidence="1">
    <location>
        <begin position="555"/>
        <end position="564"/>
    </location>
</feature>
<feature type="compositionally biased region" description="Polar residues" evidence="1">
    <location>
        <begin position="849"/>
        <end position="858"/>
    </location>
</feature>
<feature type="region of interest" description="Disordered" evidence="1">
    <location>
        <begin position="235"/>
        <end position="1015"/>
    </location>
</feature>
<feature type="compositionally biased region" description="Gly residues" evidence="1">
    <location>
        <begin position="389"/>
        <end position="398"/>
    </location>
</feature>
<organism evidence="3 4">
    <name type="scientific">Ladona fulva</name>
    <name type="common">Scarce chaser dragonfly</name>
    <name type="synonym">Libellula fulva</name>
    <dbReference type="NCBI Taxonomy" id="123851"/>
    <lineage>
        <taxon>Eukaryota</taxon>
        <taxon>Metazoa</taxon>
        <taxon>Ecdysozoa</taxon>
        <taxon>Arthropoda</taxon>
        <taxon>Hexapoda</taxon>
        <taxon>Insecta</taxon>
        <taxon>Pterygota</taxon>
        <taxon>Palaeoptera</taxon>
        <taxon>Odonata</taxon>
        <taxon>Epiprocta</taxon>
        <taxon>Anisoptera</taxon>
        <taxon>Libelluloidea</taxon>
        <taxon>Libellulidae</taxon>
        <taxon>Ladona</taxon>
    </lineage>
</organism>
<feature type="compositionally biased region" description="Acidic residues" evidence="1">
    <location>
        <begin position="325"/>
        <end position="345"/>
    </location>
</feature>
<feature type="compositionally biased region" description="Polar residues" evidence="1">
    <location>
        <begin position="757"/>
        <end position="767"/>
    </location>
</feature>
<feature type="region of interest" description="Disordered" evidence="1">
    <location>
        <begin position="1092"/>
        <end position="1136"/>
    </location>
</feature>
<reference evidence="3" key="2">
    <citation type="submission" date="2017-10" db="EMBL/GenBank/DDBJ databases">
        <title>Ladona fulva Genome sequencing and assembly.</title>
        <authorList>
            <person name="Murali S."/>
            <person name="Richards S."/>
            <person name="Bandaranaike D."/>
            <person name="Bellair M."/>
            <person name="Blankenburg K."/>
            <person name="Chao H."/>
            <person name="Dinh H."/>
            <person name="Doddapaneni H."/>
            <person name="Dugan-Rocha S."/>
            <person name="Elkadiri S."/>
            <person name="Gnanaolivu R."/>
            <person name="Hernandez B."/>
            <person name="Skinner E."/>
            <person name="Javaid M."/>
            <person name="Lee S."/>
            <person name="Li M."/>
            <person name="Ming W."/>
            <person name="Munidasa M."/>
            <person name="Muniz J."/>
            <person name="Nguyen L."/>
            <person name="Hughes D."/>
            <person name="Osuji N."/>
            <person name="Pu L.-L."/>
            <person name="Puazo M."/>
            <person name="Qu C."/>
            <person name="Quiroz J."/>
            <person name="Raj R."/>
            <person name="Weissenberger G."/>
            <person name="Xin Y."/>
            <person name="Zou X."/>
            <person name="Han Y."/>
            <person name="Worley K."/>
            <person name="Muzny D."/>
            <person name="Gibbs R."/>
        </authorList>
    </citation>
    <scope>NUCLEOTIDE SEQUENCE</scope>
    <source>
        <strain evidence="3">Sampled in the wild</strain>
    </source>
</reference>
<feature type="compositionally biased region" description="Acidic residues" evidence="1">
    <location>
        <begin position="86"/>
        <end position="98"/>
    </location>
</feature>
<evidence type="ECO:0008006" key="5">
    <source>
        <dbReference type="Google" id="ProtNLM"/>
    </source>
</evidence>
<feature type="region of interest" description="Disordered" evidence="1">
    <location>
        <begin position="1225"/>
        <end position="1253"/>
    </location>
</feature>
<comment type="caution">
    <text evidence="3">The sequence shown here is derived from an EMBL/GenBank/DDBJ whole genome shotgun (WGS) entry which is preliminary data.</text>
</comment>
<feature type="region of interest" description="Disordered" evidence="1">
    <location>
        <begin position="1028"/>
        <end position="1047"/>
    </location>
</feature>
<dbReference type="EMBL" id="KZ308274">
    <property type="protein sequence ID" value="KAG8226277.1"/>
    <property type="molecule type" value="Genomic_DNA"/>
</dbReference>
<feature type="compositionally biased region" description="Basic and acidic residues" evidence="1">
    <location>
        <begin position="276"/>
        <end position="286"/>
    </location>
</feature>
<feature type="compositionally biased region" description="Acidic residues" evidence="1">
    <location>
        <begin position="297"/>
        <end position="306"/>
    </location>
</feature>
<feature type="compositionally biased region" description="Low complexity" evidence="1">
    <location>
        <begin position="607"/>
        <end position="622"/>
    </location>
</feature>
<feature type="compositionally biased region" description="Polar residues" evidence="1">
    <location>
        <begin position="686"/>
        <end position="697"/>
    </location>
</feature>
<feature type="region of interest" description="Disordered" evidence="1">
    <location>
        <begin position="1321"/>
        <end position="1354"/>
    </location>
</feature>
<feature type="compositionally biased region" description="Basic and acidic residues" evidence="1">
    <location>
        <begin position="1457"/>
        <end position="1471"/>
    </location>
</feature>
<feature type="compositionally biased region" description="Acidic residues" evidence="1">
    <location>
        <begin position="453"/>
        <end position="467"/>
    </location>
</feature>
<feature type="signal peptide" evidence="2">
    <location>
        <begin position="1"/>
        <end position="22"/>
    </location>
</feature>
<feature type="region of interest" description="Disordered" evidence="1">
    <location>
        <begin position="67"/>
        <end position="176"/>
    </location>
</feature>
<proteinExistence type="predicted"/>
<dbReference type="Proteomes" id="UP000792457">
    <property type="component" value="Unassembled WGS sequence"/>
</dbReference>
<feature type="compositionally biased region" description="Low complexity" evidence="1">
    <location>
        <begin position="75"/>
        <end position="85"/>
    </location>
</feature>
<feature type="compositionally biased region" description="Basic and acidic residues" evidence="1">
    <location>
        <begin position="771"/>
        <end position="780"/>
    </location>
</feature>
<evidence type="ECO:0000313" key="4">
    <source>
        <dbReference type="Proteomes" id="UP000792457"/>
    </source>
</evidence>
<feature type="compositionally biased region" description="Basic and acidic residues" evidence="1">
    <location>
        <begin position="251"/>
        <end position="260"/>
    </location>
</feature>
<feature type="compositionally biased region" description="Polar residues" evidence="1">
    <location>
        <begin position="587"/>
        <end position="599"/>
    </location>
</feature>
<evidence type="ECO:0000313" key="3">
    <source>
        <dbReference type="EMBL" id="KAG8226277.1"/>
    </source>
</evidence>
<accession>A0A8K0K0Y7</accession>
<sequence length="1506" mass="165223">MELRISTTVLFLCSALLSSVSADNIAMASVPSAAYRLPSIFALNDGKPFYLDKDPVTGAVDFTAGGKEVSEPSVAETSSITSAATAEDEDVEELEEEEGRPSSPLAPINRGGASAHQPIKAAPVTEEVDEDEPPPSSNPPVTQTIPKDQIDRKDSVPTKTSGGRPNDIQEADGDNPYFHQFLNLNVHEYGDRIPGASSIRDDPYSFANLGKWASPLEREYKFPLISSSYANTKVQGVGGSYYYGDKGSQSSKDKEKEKYKPGYAPSTTRRPTPSYYHEKDDDDHYYGKPSSHSSTSAEEEEEEEEDPKYHGQGSSHYYDDKDSANEEEGEGEEEGESIDELVEEVSDPKRPPVHPKRPEPPKRDPPKKTHKEEEAEEEDSYHEERPSYYGGGGFGGRPVGDRPRPTQQQNTYFYGHHDEDEEEEEQEGPLRKPVNFQGSHAGEEDRPRPSQAEGEEVDEEEEEEEGGESNVEERPPPPKPSLSYLGFENDYDKEPFKGFGETAQGSQKVNKPGNNHGYQGHPQEFHVDGYFASSDREGPQRKPSKEAISGDDSSVDEKRPNEGQKEDEEEDSETKPFETRRPYSPPQIVQFTPAQSTHIPTERPQRPSSQPTLAPSTSSLPPRDFHKPTYPSPYGIEEPFRPIYGPEETESFGRPLQAYPHPPNKNQILPPSIRPPSSARPPYQPTPGSEQRPSQFYDSYFPLRPLNANDVYQKKKDSSTPESILKEPTASTYKPTYDSKTKKPIEQISSPWKADASESSGSASPKPTQEIPKEANKEQIKPLTTNEESKKPTLPPPPFREVVGIGSVGEPEYIKPTQQPSYGPFRFPDHDYIPQRPSSQLPLFLPRPTANSGVATNSNPPPPPFGAIPPNIQRPVLPPPHSPNIRPQGIENPPPYHPQRPQGVAGAVPPPPPRGSPPPRRWEEGRPVYVNPNARPQPPPQSFLHRPRPQEQPALGPQQSGNHPYKFVSRKPGQEPVLMGSAPNAVFGNEKKPSAPTNGPKAQVPDPNLPNILPQFRPNAKISYSTIQREKGPYSPPPPPAQFGPIQRVSNIPERPIRPAPSFYENLQPPPLPSNLKVHRVHGGGIAEIPYGPPQIYPFGPGGSPPVGRRSGPQHQARVGEEDEDNSSDNNRKRPQVTTLQMIRNGFMDQQAARHPIVSVEDFELKSTANPTTEIEANPTIYITPEDGSKSAVLSVDSSASEDHPVFVVYPVSDTSFQEDGVVIGTRGSQKPLPPSSIASDEPPPSVLPTRPNSVNSDFPYPLLRPLSNSPVKPEQAVTGPVYTLVQEEGPNDHIKENADSNIIPYIQDYSPYATKKPLLNNEGSTTTVTETTSTATPSPTTTTPTPEKSTTRPPVSIVNASAWQPDSEVEVSASMHTASSGVPGNHRPLVEEKPKIPVPSPLNFQAPFLASENIERSPSAGWSAVGGSSAVLGSNEAIPSISRSEPNSFSTTPNAKDNDSGDGTKFDFDNFKPQLFGGFKPIYSVSGDDEGDFKYPTVTTERQER</sequence>
<keyword evidence="4" id="KW-1185">Reference proteome</keyword>
<gene>
    <name evidence="3" type="ORF">J437_LFUL002716</name>
</gene>
<feature type="chain" id="PRO_5035479152" description="Enamelin" evidence="2">
    <location>
        <begin position="23"/>
        <end position="1506"/>
    </location>
</feature>
<feature type="compositionally biased region" description="Polar residues" evidence="1">
    <location>
        <begin position="1442"/>
        <end position="1456"/>
    </location>
</feature>
<reference evidence="3" key="1">
    <citation type="submission" date="2013-04" db="EMBL/GenBank/DDBJ databases">
        <authorList>
            <person name="Qu J."/>
            <person name="Murali S.C."/>
            <person name="Bandaranaike D."/>
            <person name="Bellair M."/>
            <person name="Blankenburg K."/>
            <person name="Chao H."/>
            <person name="Dinh H."/>
            <person name="Doddapaneni H."/>
            <person name="Downs B."/>
            <person name="Dugan-Rocha S."/>
            <person name="Elkadiri S."/>
            <person name="Gnanaolivu R.D."/>
            <person name="Hernandez B."/>
            <person name="Javaid M."/>
            <person name="Jayaseelan J.C."/>
            <person name="Lee S."/>
            <person name="Li M."/>
            <person name="Ming W."/>
            <person name="Munidasa M."/>
            <person name="Muniz J."/>
            <person name="Nguyen L."/>
            <person name="Ongeri F."/>
            <person name="Osuji N."/>
            <person name="Pu L.-L."/>
            <person name="Puazo M."/>
            <person name="Qu C."/>
            <person name="Quiroz J."/>
            <person name="Raj R."/>
            <person name="Weissenberger G."/>
            <person name="Xin Y."/>
            <person name="Zou X."/>
            <person name="Han Y."/>
            <person name="Richards S."/>
            <person name="Worley K."/>
            <person name="Muzny D."/>
            <person name="Gibbs R."/>
        </authorList>
    </citation>
    <scope>NUCLEOTIDE SEQUENCE</scope>
    <source>
        <strain evidence="3">Sampled in the wild</strain>
    </source>
</reference>
<feature type="compositionally biased region" description="Basic and acidic residues" evidence="1">
    <location>
        <begin position="346"/>
        <end position="373"/>
    </location>
</feature>
<feature type="compositionally biased region" description="Low complexity" evidence="1">
    <location>
        <begin position="1325"/>
        <end position="1354"/>
    </location>
</feature>
<evidence type="ECO:0000256" key="2">
    <source>
        <dbReference type="SAM" id="SignalP"/>
    </source>
</evidence>